<dbReference type="EMBL" id="JAIKTU010000006">
    <property type="protein sequence ID" value="MBY0755452.1"/>
    <property type="molecule type" value="Genomic_DNA"/>
</dbReference>
<keyword evidence="3" id="KW-1185">Reference proteome</keyword>
<comment type="caution">
    <text evidence="2">The sequence shown here is derived from an EMBL/GenBank/DDBJ whole genome shotgun (WGS) entry which is preliminary data.</text>
</comment>
<gene>
    <name evidence="2" type="ORF">K5V21_08280</name>
</gene>
<sequence>MKITTVIENNKEEGSKLECEHGLSYFIEAYGLKILFDTGQSEKTLSNFKKLGLSLENIDYIILSHGHYDHAGGFKYFLENINNKPYIILGNEFFERSDKYHLKSEEEKYIGINFDKRYIEEMGYKIIEVKEKMKLEDRIYVISNLESFNEEKISKSKDELSRKEKNILIKDNFSEELVLVIENVEGLTLITGCAHTGIINIITKVQNIIGKKVINVIGGIHLSKLSLSENIETAKKLKELNIKNFSLCHCSGNEIINILKDDESEIIEGFTGKVIQWKFLK</sequence>
<evidence type="ECO:0000259" key="1">
    <source>
        <dbReference type="Pfam" id="PF00753"/>
    </source>
</evidence>
<name>A0ABS7KY12_CLOSR</name>
<dbReference type="SUPFAM" id="SSF56281">
    <property type="entry name" value="Metallo-hydrolase/oxidoreductase"/>
    <property type="match status" value="1"/>
</dbReference>
<dbReference type="InterPro" id="IPR001279">
    <property type="entry name" value="Metallo-B-lactamas"/>
</dbReference>
<dbReference type="PANTHER" id="PTHR13754:SF13">
    <property type="entry name" value="METALLO-BETA-LACTAMASE SUPERFAMILY PROTEIN (AFU_ORTHOLOGUE AFUA_3G07630)"/>
    <property type="match status" value="1"/>
</dbReference>
<dbReference type="Pfam" id="PF00753">
    <property type="entry name" value="Lactamase_B"/>
    <property type="match status" value="1"/>
</dbReference>
<evidence type="ECO:0000313" key="3">
    <source>
        <dbReference type="Proteomes" id="UP001299068"/>
    </source>
</evidence>
<accession>A0ABS7KY12</accession>
<proteinExistence type="predicted"/>
<organism evidence="2 3">
    <name type="scientific">Clostridium sardiniense</name>
    <name type="common">Clostridium absonum</name>
    <dbReference type="NCBI Taxonomy" id="29369"/>
    <lineage>
        <taxon>Bacteria</taxon>
        <taxon>Bacillati</taxon>
        <taxon>Bacillota</taxon>
        <taxon>Clostridia</taxon>
        <taxon>Eubacteriales</taxon>
        <taxon>Clostridiaceae</taxon>
        <taxon>Clostridium</taxon>
    </lineage>
</organism>
<dbReference type="InterPro" id="IPR041712">
    <property type="entry name" value="DHPS-like_MBL-fold"/>
</dbReference>
<dbReference type="Gene3D" id="3.60.15.10">
    <property type="entry name" value="Ribonuclease Z/Hydroxyacylglutathione hydrolase-like"/>
    <property type="match status" value="1"/>
</dbReference>
<dbReference type="PANTHER" id="PTHR13754">
    <property type="entry name" value="METALLO-BETA-LACTAMASE SUPERFAMILY PROTEIN"/>
    <property type="match status" value="1"/>
</dbReference>
<feature type="domain" description="Metallo-beta-lactamase" evidence="1">
    <location>
        <begin position="21"/>
        <end position="110"/>
    </location>
</feature>
<dbReference type="InterPro" id="IPR036866">
    <property type="entry name" value="RibonucZ/Hydroxyglut_hydro"/>
</dbReference>
<evidence type="ECO:0000313" key="2">
    <source>
        <dbReference type="EMBL" id="MBY0755452.1"/>
    </source>
</evidence>
<protein>
    <submittedName>
        <fullName evidence="2">MBL fold metallo-hydrolase</fullName>
    </submittedName>
</protein>
<dbReference type="RefSeq" id="WP_221860774.1">
    <property type="nucleotide sequence ID" value="NZ_JAIKTU010000006.1"/>
</dbReference>
<dbReference type="CDD" id="cd07713">
    <property type="entry name" value="DHPS-like_MBL-fold"/>
    <property type="match status" value="1"/>
</dbReference>
<reference evidence="2 3" key="1">
    <citation type="journal article" date="2021" name="Cell Host Microbe">
        <title>in vivo commensal control of Clostridioides difficile virulence.</title>
        <authorList>
            <person name="Girinathan B.P."/>
            <person name="Dibenedetto N."/>
            <person name="Worley J.N."/>
            <person name="Peltier J."/>
            <person name="Arrieta-Ortiz M.L."/>
            <person name="Rupa Christinal Immanuel S."/>
            <person name="Lavin R."/>
            <person name="Delaney M.L."/>
            <person name="Cummins C."/>
            <person name="Hoffmann M."/>
            <person name="Luo Y."/>
            <person name="Gonzalez-Escalona N."/>
            <person name="Allard M."/>
            <person name="Onderdonk A.B."/>
            <person name="Gerber G.K."/>
            <person name="Sonenshein A.L."/>
            <person name="Baliga N."/>
            <person name="Dupuy B."/>
            <person name="Bry L."/>
        </authorList>
    </citation>
    <scope>NUCLEOTIDE SEQUENCE [LARGE SCALE GENOMIC DNA]</scope>
    <source>
        <strain evidence="2 3">DSM 599</strain>
    </source>
</reference>
<dbReference type="InterPro" id="IPR052926">
    <property type="entry name" value="Metallo-beta-lactamase_dom"/>
</dbReference>
<dbReference type="Proteomes" id="UP001299068">
    <property type="component" value="Unassembled WGS sequence"/>
</dbReference>